<organism evidence="2 3">
    <name type="scientific">Malacoplasma iowae 695</name>
    <dbReference type="NCBI Taxonomy" id="1048830"/>
    <lineage>
        <taxon>Bacteria</taxon>
        <taxon>Bacillati</taxon>
        <taxon>Mycoplasmatota</taxon>
        <taxon>Mycoplasmoidales</taxon>
        <taxon>Mycoplasmoidaceae</taxon>
        <taxon>Malacoplasma</taxon>
    </lineage>
</organism>
<keyword evidence="1" id="KW-0472">Membrane</keyword>
<keyword evidence="1" id="KW-0812">Transmembrane</keyword>
<keyword evidence="1" id="KW-1133">Transmembrane helix</keyword>
<proteinExistence type="predicted"/>
<dbReference type="KEGG" id="miw:EER00_01145"/>
<sequence>MNQTRKNQTFELEKLIKTLENKDSKSIAIVGKINNKKTKIINSLHQYMSTNEPTNKKVHTTFYNSLIEATKRKNSKKVDDEQNNNSEILNKGVYSFNAEMIQETIAMCLRENLKVENMHPSKVFKKLSNRFKKWKLNRIKKKLDYLEKHWVKSVNNNKIKTIFPILTTITTIGTSIGTPILSIALLRNKEIIETFTYAGYVVLLAFCGLAIISGIVSVIFYLVSSIIASRYELISKNLPDGYKKILAKYFILPTQTKENTKHYWKKIKITKNQNYYLNEISYTEKNYWSNLDLLMIHNALGNNVCFTVTILENYQMKNIFSDSWGSSLNYAVFDVNNYKNGYNKERIINFILSRMSKDFGFDFISLYKKNDQFKNYIDVFYETTDNNLQVLNILNVFKTHILKKVDKKYFEKHIDFFIDVLYMYLIKSLDFYTFDLLIDSLVNEIRIPKDIDSKYNLFKIENFFTKNLLKFKDKALLLNINNVNNEIFFNDNKASSLKTNDAKKILKVFLENNGFKHKKKKIDENKSFVNNSGDLLLIFELEINDESENIFEKIEQLKIIGLKHKASYVIIDFGFNFMVMQNNLNNFQTIAWSCYDAQTKKLM</sequence>
<evidence type="ECO:0000256" key="1">
    <source>
        <dbReference type="SAM" id="Phobius"/>
    </source>
</evidence>
<evidence type="ECO:0000313" key="2">
    <source>
        <dbReference type="EMBL" id="QHG89504.1"/>
    </source>
</evidence>
<dbReference type="RefSeq" id="WP_129692609.1">
    <property type="nucleotide sequence ID" value="NZ_CP033512.2"/>
</dbReference>
<gene>
    <name evidence="2" type="ORF">EER00_01145</name>
</gene>
<feature type="transmembrane region" description="Helical" evidence="1">
    <location>
        <begin position="197"/>
        <end position="223"/>
    </location>
</feature>
<reference evidence="3" key="1">
    <citation type="submission" date="2018-11" db="EMBL/GenBank/DDBJ databases">
        <title>The first complete genome sequence of Mycoplasma iowae strain 695.</title>
        <authorList>
            <person name="Ghanem M."/>
            <person name="El-Gazzar M."/>
        </authorList>
    </citation>
    <scope>NUCLEOTIDE SEQUENCE [LARGE SCALE GENOMIC DNA]</scope>
    <source>
        <strain evidence="3">695</strain>
    </source>
</reference>
<name>A0A6P1LD00_MALIO</name>
<evidence type="ECO:0000313" key="3">
    <source>
        <dbReference type="Proteomes" id="UP000464283"/>
    </source>
</evidence>
<dbReference type="GeneID" id="96866785"/>
<accession>A0A6P1LD00</accession>
<protein>
    <submittedName>
        <fullName evidence="2">Uncharacterized protein</fullName>
    </submittedName>
</protein>
<dbReference type="Proteomes" id="UP000464283">
    <property type="component" value="Chromosome"/>
</dbReference>
<dbReference type="AlphaFoldDB" id="A0A6P1LD00"/>
<dbReference type="EMBL" id="CP033512">
    <property type="protein sequence ID" value="QHG89504.1"/>
    <property type="molecule type" value="Genomic_DNA"/>
</dbReference>
<feature type="transmembrane region" description="Helical" evidence="1">
    <location>
        <begin position="162"/>
        <end position="185"/>
    </location>
</feature>